<dbReference type="Gene3D" id="2.60.40.10">
    <property type="entry name" value="Immunoglobulins"/>
    <property type="match status" value="1"/>
</dbReference>
<dbReference type="OrthoDB" id="675942at2"/>
<dbReference type="InterPro" id="IPR013783">
    <property type="entry name" value="Ig-like_fold"/>
</dbReference>
<name>A0A4Q6XFR5_9SPHI</name>
<dbReference type="Proteomes" id="UP000292855">
    <property type="component" value="Unassembled WGS sequence"/>
</dbReference>
<dbReference type="CDD" id="cd00063">
    <property type="entry name" value="FN3"/>
    <property type="match status" value="1"/>
</dbReference>
<sequence length="207" mass="22869">MSKVTLKTGGTSNGEAQFLRFVENIIVKLAENADLFTDADPSIADLEQALAKVKQAQADAAYRDKRFVVLKNQAFAALKTMVYHLSLYVERQANGDAAVILAAGFNPSAKGIIGPKPAPQPKFLSVEVNARISGVTTLKTAYWKGKLAYQFEYRKKNSDADWTRLISSKSKVTITGLESVQEYEFRVAYIGRNPQVIYSDVVSSYVF</sequence>
<evidence type="ECO:0000313" key="1">
    <source>
        <dbReference type="EMBL" id="RZF58720.1"/>
    </source>
</evidence>
<reference evidence="1 2" key="1">
    <citation type="submission" date="2019-02" db="EMBL/GenBank/DDBJ databases">
        <authorList>
            <person name="Li Y."/>
        </authorList>
    </citation>
    <scope>NUCLEOTIDE SEQUENCE [LARGE SCALE GENOMIC DNA]</scope>
    <source>
        <strain evidence="1 2">30C10-4-7</strain>
    </source>
</reference>
<protein>
    <recommendedName>
        <fullName evidence="3">Fibronectin type III domain-containing protein</fullName>
    </recommendedName>
</protein>
<comment type="caution">
    <text evidence="1">The sequence shown here is derived from an EMBL/GenBank/DDBJ whole genome shotgun (WGS) entry which is preliminary data.</text>
</comment>
<dbReference type="InterPro" id="IPR003961">
    <property type="entry name" value="FN3_dom"/>
</dbReference>
<dbReference type="EMBL" id="SGIT01000003">
    <property type="protein sequence ID" value="RZF58720.1"/>
    <property type="molecule type" value="Genomic_DNA"/>
</dbReference>
<proteinExistence type="predicted"/>
<accession>A0A4Q6XFR5</accession>
<gene>
    <name evidence="1" type="ORF">EWE74_15450</name>
</gene>
<organism evidence="1 2">
    <name type="scientific">Sphingobacterium corticibacterium</name>
    <dbReference type="NCBI Taxonomy" id="2484746"/>
    <lineage>
        <taxon>Bacteria</taxon>
        <taxon>Pseudomonadati</taxon>
        <taxon>Bacteroidota</taxon>
        <taxon>Sphingobacteriia</taxon>
        <taxon>Sphingobacteriales</taxon>
        <taxon>Sphingobacteriaceae</taxon>
        <taxon>Sphingobacterium</taxon>
    </lineage>
</organism>
<dbReference type="InterPro" id="IPR036116">
    <property type="entry name" value="FN3_sf"/>
</dbReference>
<evidence type="ECO:0000313" key="2">
    <source>
        <dbReference type="Proteomes" id="UP000292855"/>
    </source>
</evidence>
<dbReference type="RefSeq" id="WP_130142505.1">
    <property type="nucleotide sequence ID" value="NZ_SGIT01000003.1"/>
</dbReference>
<dbReference type="SUPFAM" id="SSF49265">
    <property type="entry name" value="Fibronectin type III"/>
    <property type="match status" value="1"/>
</dbReference>
<evidence type="ECO:0008006" key="3">
    <source>
        <dbReference type="Google" id="ProtNLM"/>
    </source>
</evidence>
<dbReference type="AlphaFoldDB" id="A0A4Q6XFR5"/>
<keyword evidence="2" id="KW-1185">Reference proteome</keyword>